<dbReference type="EMBL" id="SMAI01000006">
    <property type="protein sequence ID" value="TCT04727.1"/>
    <property type="molecule type" value="Genomic_DNA"/>
</dbReference>
<organism evidence="2 3">
    <name type="scientific">Aquabacter spiritensis</name>
    <dbReference type="NCBI Taxonomy" id="933073"/>
    <lineage>
        <taxon>Bacteria</taxon>
        <taxon>Pseudomonadati</taxon>
        <taxon>Pseudomonadota</taxon>
        <taxon>Alphaproteobacteria</taxon>
        <taxon>Hyphomicrobiales</taxon>
        <taxon>Xanthobacteraceae</taxon>
        <taxon>Aquabacter</taxon>
    </lineage>
</organism>
<sequence>MKLFECQNCKNPIHFDNGTCLNCGFRLGFLPAQARMTALAPNGSGFKALADPGPTYVFCANAEHDVCNWLVPEGGEAFCPACHFNRTVPDLATPGNVDLWRRVEQAKRHLFYSLRRWALPVRDREEDPEHGLAFDFLADSQAPNGAPQPVLTGHDSGLITLNIAEADDAEREKRRTSMNEPYRTPVGHFRHELGHYYWDLLVADGGPLEQCRALFGDERADYGEALKRHYESGPPPGWQDAFISSYATAHPWEDFAETWAHYFHMADALETAASFGIQVRPRVRKSADLEVAVQFDPYRAGDAEDLVEAWVPLTVAINSVNRSMGQPDLYPFVLSAPVVEKLQFVHDLIRATPDALKAREADWLARCAPAREPAVAD</sequence>
<proteinExistence type="predicted"/>
<evidence type="ECO:0000313" key="2">
    <source>
        <dbReference type="EMBL" id="TCT04727.1"/>
    </source>
</evidence>
<feature type="domain" description="Zinc-ribbon" evidence="1">
    <location>
        <begin position="3"/>
        <end position="92"/>
    </location>
</feature>
<protein>
    <recommendedName>
        <fullName evidence="1">Zinc-ribbon domain-containing protein</fullName>
    </recommendedName>
</protein>
<evidence type="ECO:0000259" key="1">
    <source>
        <dbReference type="Pfam" id="PF10005"/>
    </source>
</evidence>
<comment type="caution">
    <text evidence="2">The sequence shown here is derived from an EMBL/GenBank/DDBJ whole genome shotgun (WGS) entry which is preliminary data.</text>
</comment>
<dbReference type="Pfam" id="PF15887">
    <property type="entry name" value="Peptidase_Mx"/>
    <property type="match status" value="1"/>
</dbReference>
<accession>A0A4R3M0U4</accession>
<dbReference type="Proteomes" id="UP000294664">
    <property type="component" value="Unassembled WGS sequence"/>
</dbReference>
<name>A0A4R3M0U4_9HYPH</name>
<dbReference type="PIRSF" id="PIRSF012641">
    <property type="entry name" value="UCP012641"/>
    <property type="match status" value="1"/>
</dbReference>
<dbReference type="RefSeq" id="WP_132031496.1">
    <property type="nucleotide sequence ID" value="NZ_SMAI01000006.1"/>
</dbReference>
<dbReference type="InterPro" id="IPR031321">
    <property type="entry name" value="UCP012641"/>
</dbReference>
<dbReference type="Pfam" id="PF10005">
    <property type="entry name" value="Zn_ribbon_DZR_6"/>
    <property type="match status" value="1"/>
</dbReference>
<evidence type="ECO:0000313" key="3">
    <source>
        <dbReference type="Proteomes" id="UP000294664"/>
    </source>
</evidence>
<gene>
    <name evidence="2" type="ORF">EDC64_106159</name>
</gene>
<dbReference type="InterPro" id="IPR011201">
    <property type="entry name" value="Zinc-ribbon_6_bact"/>
</dbReference>
<dbReference type="OrthoDB" id="256753at2"/>
<reference evidence="2 3" key="1">
    <citation type="submission" date="2019-03" db="EMBL/GenBank/DDBJ databases">
        <title>Genomic Encyclopedia of Type Strains, Phase IV (KMG-IV): sequencing the most valuable type-strain genomes for metagenomic binning, comparative biology and taxonomic classification.</title>
        <authorList>
            <person name="Goeker M."/>
        </authorList>
    </citation>
    <scope>NUCLEOTIDE SEQUENCE [LARGE SCALE GENOMIC DNA]</scope>
    <source>
        <strain evidence="2 3">DSM 9035</strain>
    </source>
</reference>
<keyword evidence="3" id="KW-1185">Reference proteome</keyword>
<dbReference type="AlphaFoldDB" id="A0A4R3M0U4"/>